<evidence type="ECO:0000256" key="4">
    <source>
        <dbReference type="ARBA" id="ARBA00023002"/>
    </source>
</evidence>
<keyword evidence="2" id="KW-0479">Metal-binding</keyword>
<dbReference type="GO" id="GO:0005737">
    <property type="term" value="C:cytoplasm"/>
    <property type="evidence" value="ECO:0007669"/>
    <property type="project" value="TreeGrafter"/>
</dbReference>
<dbReference type="CDD" id="cd05188">
    <property type="entry name" value="MDR"/>
    <property type="match status" value="1"/>
</dbReference>
<dbReference type="AlphaFoldDB" id="A0A382D2Z8"/>
<dbReference type="InterPro" id="IPR013154">
    <property type="entry name" value="ADH-like_N"/>
</dbReference>
<dbReference type="Gene3D" id="3.90.180.10">
    <property type="entry name" value="Medium-chain alcohol dehydrogenases, catalytic domain"/>
    <property type="match status" value="1"/>
</dbReference>
<dbReference type="InterPro" id="IPR011032">
    <property type="entry name" value="GroES-like_sf"/>
</dbReference>
<evidence type="ECO:0000256" key="2">
    <source>
        <dbReference type="ARBA" id="ARBA00022723"/>
    </source>
</evidence>
<dbReference type="SUPFAM" id="SSF50129">
    <property type="entry name" value="GroES-like"/>
    <property type="match status" value="1"/>
</dbReference>
<evidence type="ECO:0000313" key="6">
    <source>
        <dbReference type="EMBL" id="SVB32382.1"/>
    </source>
</evidence>
<protein>
    <recommendedName>
        <fullName evidence="5">Alcohol dehydrogenase-like N-terminal domain-containing protein</fullName>
    </recommendedName>
</protein>
<dbReference type="GO" id="GO:0004022">
    <property type="term" value="F:alcohol dehydrogenase (NAD+) activity"/>
    <property type="evidence" value="ECO:0007669"/>
    <property type="project" value="TreeGrafter"/>
</dbReference>
<proteinExistence type="predicted"/>
<dbReference type="GO" id="GO:0008270">
    <property type="term" value="F:zinc ion binding"/>
    <property type="evidence" value="ECO:0007669"/>
    <property type="project" value="InterPro"/>
</dbReference>
<dbReference type="InterPro" id="IPR002328">
    <property type="entry name" value="ADH_Zn_CS"/>
</dbReference>
<evidence type="ECO:0000256" key="3">
    <source>
        <dbReference type="ARBA" id="ARBA00022833"/>
    </source>
</evidence>
<feature type="domain" description="Alcohol dehydrogenase-like N-terminal" evidence="5">
    <location>
        <begin position="27"/>
        <end position="93"/>
    </location>
</feature>
<dbReference type="PANTHER" id="PTHR42940">
    <property type="entry name" value="ALCOHOL DEHYDROGENASE 1-RELATED"/>
    <property type="match status" value="1"/>
</dbReference>
<dbReference type="Pfam" id="PF08240">
    <property type="entry name" value="ADH_N"/>
    <property type="match status" value="1"/>
</dbReference>
<evidence type="ECO:0000259" key="5">
    <source>
        <dbReference type="Pfam" id="PF08240"/>
    </source>
</evidence>
<dbReference type="EMBL" id="UINC01037219">
    <property type="protein sequence ID" value="SVB32382.1"/>
    <property type="molecule type" value="Genomic_DNA"/>
</dbReference>
<organism evidence="6">
    <name type="scientific">marine metagenome</name>
    <dbReference type="NCBI Taxonomy" id="408172"/>
    <lineage>
        <taxon>unclassified sequences</taxon>
        <taxon>metagenomes</taxon>
        <taxon>ecological metagenomes</taxon>
    </lineage>
</organism>
<name>A0A382D2Z8_9ZZZZ</name>
<sequence>MKAAILVKQNKPLVVTQLDIPKELKYGQVLVKVLYSTICGAQINEFLGTKGPDKFLPHLLGHEGSGIVDECGPGVTTVKNGDKVVLHWRKGNGIQSETPKYRSKGKDLNAGWVTTFNE</sequence>
<dbReference type="PROSITE" id="PS00059">
    <property type="entry name" value="ADH_ZINC"/>
    <property type="match status" value="1"/>
</dbReference>
<feature type="non-terminal residue" evidence="6">
    <location>
        <position position="118"/>
    </location>
</feature>
<gene>
    <name evidence="6" type="ORF">METZ01_LOCUS185236</name>
</gene>
<accession>A0A382D2Z8</accession>
<keyword evidence="3" id="KW-0862">Zinc</keyword>
<comment type="cofactor">
    <cofactor evidence="1">
        <name>Zn(2+)</name>
        <dbReference type="ChEBI" id="CHEBI:29105"/>
    </cofactor>
</comment>
<keyword evidence="4" id="KW-0560">Oxidoreductase</keyword>
<reference evidence="6" key="1">
    <citation type="submission" date="2018-05" db="EMBL/GenBank/DDBJ databases">
        <authorList>
            <person name="Lanie J.A."/>
            <person name="Ng W.-L."/>
            <person name="Kazmierczak K.M."/>
            <person name="Andrzejewski T.M."/>
            <person name="Davidsen T.M."/>
            <person name="Wayne K.J."/>
            <person name="Tettelin H."/>
            <person name="Glass J.I."/>
            <person name="Rusch D."/>
            <person name="Podicherti R."/>
            <person name="Tsui H.-C.T."/>
            <person name="Winkler M.E."/>
        </authorList>
    </citation>
    <scope>NUCLEOTIDE SEQUENCE</scope>
</reference>
<dbReference type="PANTHER" id="PTHR42940:SF8">
    <property type="entry name" value="VACUOLAR PROTEIN SORTING-ASSOCIATED PROTEIN 11"/>
    <property type="match status" value="1"/>
</dbReference>
<evidence type="ECO:0000256" key="1">
    <source>
        <dbReference type="ARBA" id="ARBA00001947"/>
    </source>
</evidence>